<evidence type="ECO:0000313" key="11">
    <source>
        <dbReference type="EMBL" id="PZV87501.1"/>
    </source>
</evidence>
<feature type="transmembrane region" description="Helical" evidence="8">
    <location>
        <begin position="280"/>
        <end position="298"/>
    </location>
</feature>
<dbReference type="AlphaFoldDB" id="A0A326S0D9"/>
<evidence type="ECO:0000256" key="3">
    <source>
        <dbReference type="ARBA" id="ARBA00022692"/>
    </source>
</evidence>
<feature type="transmembrane region" description="Helical" evidence="8">
    <location>
        <begin position="136"/>
        <end position="160"/>
    </location>
</feature>
<keyword evidence="3 8" id="KW-0812">Transmembrane</keyword>
<accession>A0A326S0D9</accession>
<dbReference type="Pfam" id="PF00664">
    <property type="entry name" value="ABC_membrane"/>
    <property type="match status" value="1"/>
</dbReference>
<protein>
    <submittedName>
        <fullName evidence="11">ATP-binding cassette, subfamily B, MsbA</fullName>
    </submittedName>
</protein>
<dbReference type="SMART" id="SM00382">
    <property type="entry name" value="AAA"/>
    <property type="match status" value="1"/>
</dbReference>
<dbReference type="InterPro" id="IPR036640">
    <property type="entry name" value="ABC1_TM_sf"/>
</dbReference>
<dbReference type="PANTHER" id="PTHR43394">
    <property type="entry name" value="ATP-DEPENDENT PERMEASE MDL1, MITOCHONDRIAL"/>
    <property type="match status" value="1"/>
</dbReference>
<keyword evidence="4" id="KW-0547">Nucleotide-binding</keyword>
<evidence type="ECO:0000256" key="7">
    <source>
        <dbReference type="ARBA" id="ARBA00023136"/>
    </source>
</evidence>
<dbReference type="SUPFAM" id="SSF52540">
    <property type="entry name" value="P-loop containing nucleoside triphosphate hydrolases"/>
    <property type="match status" value="1"/>
</dbReference>
<sequence>MATTKERRVTMRQVFSTIIWPRRKHLFLGLFLIIISRLAGLVLPGASKYLIDEVIPSNDLNLLKWLILIVVFSIVIQSITSYSLTQILSVEAQHLIAKLRSQVQQHIIKLPIRFFDNAKTGELVSRIMTDVEGVRNLVGTGFAQMVGGVLTAVISLILLISISPMMTLLVLLPVAIFGLVSLKAFGKIRPIFRERGKINAQVTGRLTETLGGIRVIKGFNAEAQEIKTFEKGVEDLFQNVKASLTATSFVTSAGALLLGLASAGIMGIGGYMIMEGKMTFGDFLAFTLYLGFMIAPIVQMSNIGSQLTEAFAGLDRTEEIMNMPLESDDRKRTIRLNTIQGAMKFDQVSFAYESGKEVVKGISFEAPAGSVTALVGTSGSGKTTIAGLAATFLNPDSGTIYLDGQDLQTVTLESFRSHLGVVLQDDFLFEGTIRENILFPRPNATEDELLKAVKAAHVQEFTDRFDQGLDTLIGERGVKLSGGQRQRIAIARAILADPKILILDEATSNLDTESETLIQASLKELMRGRTTFVIAHRLSTIRQADQILVIEQGKIVESGQHDELILKEGRYFQLYTYQARI</sequence>
<evidence type="ECO:0000256" key="5">
    <source>
        <dbReference type="ARBA" id="ARBA00022840"/>
    </source>
</evidence>
<comment type="subcellular location">
    <subcellularLocation>
        <location evidence="1">Cell membrane</location>
        <topology evidence="1">Multi-pass membrane protein</topology>
    </subcellularLocation>
</comment>
<proteinExistence type="predicted"/>
<evidence type="ECO:0000256" key="4">
    <source>
        <dbReference type="ARBA" id="ARBA00022741"/>
    </source>
</evidence>
<dbReference type="Proteomes" id="UP000248917">
    <property type="component" value="Unassembled WGS sequence"/>
</dbReference>
<dbReference type="InterPro" id="IPR017871">
    <property type="entry name" value="ABC_transporter-like_CS"/>
</dbReference>
<evidence type="ECO:0000259" key="10">
    <source>
        <dbReference type="PROSITE" id="PS50929"/>
    </source>
</evidence>
<dbReference type="GO" id="GO:0005886">
    <property type="term" value="C:plasma membrane"/>
    <property type="evidence" value="ECO:0007669"/>
    <property type="project" value="UniProtKB-SubCell"/>
</dbReference>
<dbReference type="InterPro" id="IPR011527">
    <property type="entry name" value="ABC1_TM_dom"/>
</dbReference>
<evidence type="ECO:0000256" key="6">
    <source>
        <dbReference type="ARBA" id="ARBA00022989"/>
    </source>
</evidence>
<name>A0A326S0D9_9BACT</name>
<evidence type="ECO:0000256" key="2">
    <source>
        <dbReference type="ARBA" id="ARBA00022448"/>
    </source>
</evidence>
<dbReference type="GO" id="GO:0016887">
    <property type="term" value="F:ATP hydrolysis activity"/>
    <property type="evidence" value="ECO:0007669"/>
    <property type="project" value="InterPro"/>
</dbReference>
<dbReference type="Gene3D" id="3.40.50.300">
    <property type="entry name" value="P-loop containing nucleotide triphosphate hydrolases"/>
    <property type="match status" value="1"/>
</dbReference>
<dbReference type="PROSITE" id="PS50893">
    <property type="entry name" value="ABC_TRANSPORTER_2"/>
    <property type="match status" value="1"/>
</dbReference>
<dbReference type="OrthoDB" id="1111069at2"/>
<dbReference type="GO" id="GO:0005524">
    <property type="term" value="F:ATP binding"/>
    <property type="evidence" value="ECO:0007669"/>
    <property type="project" value="UniProtKB-KW"/>
</dbReference>
<dbReference type="EMBL" id="QKTX01000001">
    <property type="protein sequence ID" value="PZV87501.1"/>
    <property type="molecule type" value="Genomic_DNA"/>
</dbReference>
<dbReference type="InterPro" id="IPR039421">
    <property type="entry name" value="Type_1_exporter"/>
</dbReference>
<dbReference type="PANTHER" id="PTHR43394:SF1">
    <property type="entry name" value="ATP-BINDING CASSETTE SUB-FAMILY B MEMBER 10, MITOCHONDRIAL"/>
    <property type="match status" value="1"/>
</dbReference>
<dbReference type="PROSITE" id="PS50929">
    <property type="entry name" value="ABC_TM1F"/>
    <property type="match status" value="1"/>
</dbReference>
<dbReference type="InterPro" id="IPR027417">
    <property type="entry name" value="P-loop_NTPase"/>
</dbReference>
<dbReference type="RefSeq" id="WP_111391173.1">
    <property type="nucleotide sequence ID" value="NZ_JBJINY010000047.1"/>
</dbReference>
<feature type="transmembrane region" description="Helical" evidence="8">
    <location>
        <begin position="166"/>
        <end position="185"/>
    </location>
</feature>
<keyword evidence="2" id="KW-0813">Transport</keyword>
<evidence type="ECO:0000259" key="9">
    <source>
        <dbReference type="PROSITE" id="PS50893"/>
    </source>
</evidence>
<dbReference type="FunFam" id="3.40.50.300:FF:000287">
    <property type="entry name" value="Multidrug ABC transporter ATP-binding protein"/>
    <property type="match status" value="1"/>
</dbReference>
<feature type="domain" description="ABC transporter" evidence="9">
    <location>
        <begin position="343"/>
        <end position="577"/>
    </location>
</feature>
<feature type="transmembrane region" description="Helical" evidence="8">
    <location>
        <begin position="65"/>
        <end position="84"/>
    </location>
</feature>
<keyword evidence="7 8" id="KW-0472">Membrane</keyword>
<dbReference type="CDD" id="cd07346">
    <property type="entry name" value="ABC_6TM_exporters"/>
    <property type="match status" value="1"/>
</dbReference>
<dbReference type="InterPro" id="IPR003593">
    <property type="entry name" value="AAA+_ATPase"/>
</dbReference>
<keyword evidence="12" id="KW-1185">Reference proteome</keyword>
<comment type="caution">
    <text evidence="11">The sequence shown here is derived from an EMBL/GenBank/DDBJ whole genome shotgun (WGS) entry which is preliminary data.</text>
</comment>
<evidence type="ECO:0000256" key="8">
    <source>
        <dbReference type="SAM" id="Phobius"/>
    </source>
</evidence>
<evidence type="ECO:0000313" key="12">
    <source>
        <dbReference type="Proteomes" id="UP000248917"/>
    </source>
</evidence>
<dbReference type="SUPFAM" id="SSF90123">
    <property type="entry name" value="ABC transporter transmembrane region"/>
    <property type="match status" value="1"/>
</dbReference>
<organism evidence="11 12">
    <name type="scientific">Algoriphagus aquaeductus</name>
    <dbReference type="NCBI Taxonomy" id="475299"/>
    <lineage>
        <taxon>Bacteria</taxon>
        <taxon>Pseudomonadati</taxon>
        <taxon>Bacteroidota</taxon>
        <taxon>Cytophagia</taxon>
        <taxon>Cytophagales</taxon>
        <taxon>Cyclobacteriaceae</taxon>
        <taxon>Algoriphagus</taxon>
    </lineage>
</organism>
<dbReference type="Pfam" id="PF00005">
    <property type="entry name" value="ABC_tran"/>
    <property type="match status" value="1"/>
</dbReference>
<gene>
    <name evidence="11" type="ORF">CLV31_101378</name>
</gene>
<keyword evidence="5 11" id="KW-0067">ATP-binding</keyword>
<reference evidence="11 12" key="1">
    <citation type="submission" date="2018-06" db="EMBL/GenBank/DDBJ databases">
        <title>Genomic Encyclopedia of Archaeal and Bacterial Type Strains, Phase II (KMG-II): from individual species to whole genera.</title>
        <authorList>
            <person name="Goeker M."/>
        </authorList>
    </citation>
    <scope>NUCLEOTIDE SEQUENCE [LARGE SCALE GENOMIC DNA]</scope>
    <source>
        <strain evidence="11 12">T4</strain>
    </source>
</reference>
<dbReference type="PROSITE" id="PS00211">
    <property type="entry name" value="ABC_TRANSPORTER_1"/>
    <property type="match status" value="1"/>
</dbReference>
<dbReference type="Gene3D" id="1.20.1560.10">
    <property type="entry name" value="ABC transporter type 1, transmembrane domain"/>
    <property type="match status" value="1"/>
</dbReference>
<evidence type="ECO:0000256" key="1">
    <source>
        <dbReference type="ARBA" id="ARBA00004651"/>
    </source>
</evidence>
<feature type="transmembrane region" description="Helical" evidence="8">
    <location>
        <begin position="26"/>
        <end position="45"/>
    </location>
</feature>
<feature type="domain" description="ABC transmembrane type-1" evidence="10">
    <location>
        <begin position="27"/>
        <end position="309"/>
    </location>
</feature>
<dbReference type="InterPro" id="IPR003439">
    <property type="entry name" value="ABC_transporter-like_ATP-bd"/>
</dbReference>
<keyword evidence="6 8" id="KW-1133">Transmembrane helix</keyword>
<feature type="transmembrane region" description="Helical" evidence="8">
    <location>
        <begin position="249"/>
        <end position="274"/>
    </location>
</feature>
<dbReference type="GO" id="GO:0015421">
    <property type="term" value="F:ABC-type oligopeptide transporter activity"/>
    <property type="evidence" value="ECO:0007669"/>
    <property type="project" value="TreeGrafter"/>
</dbReference>